<comment type="caution">
    <text evidence="2">The sequence shown here is derived from an EMBL/GenBank/DDBJ whole genome shotgun (WGS) entry which is preliminary data.</text>
</comment>
<protein>
    <submittedName>
        <fullName evidence="2">Uncharacterized protein</fullName>
    </submittedName>
</protein>
<dbReference type="EMBL" id="WOCE01000007">
    <property type="protein sequence ID" value="KAE9611137.1"/>
    <property type="molecule type" value="Genomic_DNA"/>
</dbReference>
<gene>
    <name evidence="2" type="ORF">Lalb_Chr07g0194491</name>
</gene>
<organism evidence="2 3">
    <name type="scientific">Lupinus albus</name>
    <name type="common">White lupine</name>
    <name type="synonym">Lupinus termis</name>
    <dbReference type="NCBI Taxonomy" id="3870"/>
    <lineage>
        <taxon>Eukaryota</taxon>
        <taxon>Viridiplantae</taxon>
        <taxon>Streptophyta</taxon>
        <taxon>Embryophyta</taxon>
        <taxon>Tracheophyta</taxon>
        <taxon>Spermatophyta</taxon>
        <taxon>Magnoliopsida</taxon>
        <taxon>eudicotyledons</taxon>
        <taxon>Gunneridae</taxon>
        <taxon>Pentapetalae</taxon>
        <taxon>rosids</taxon>
        <taxon>fabids</taxon>
        <taxon>Fabales</taxon>
        <taxon>Fabaceae</taxon>
        <taxon>Papilionoideae</taxon>
        <taxon>50 kb inversion clade</taxon>
        <taxon>genistoids sensu lato</taxon>
        <taxon>core genistoids</taxon>
        <taxon>Genisteae</taxon>
        <taxon>Lupinus</taxon>
    </lineage>
</organism>
<dbReference type="OrthoDB" id="1432859at2759"/>
<evidence type="ECO:0000313" key="2">
    <source>
        <dbReference type="EMBL" id="KAE9611137.1"/>
    </source>
</evidence>
<name>A0A6A4QB13_LUPAL</name>
<keyword evidence="1" id="KW-0812">Transmembrane</keyword>
<evidence type="ECO:0000313" key="3">
    <source>
        <dbReference type="Proteomes" id="UP000447434"/>
    </source>
</evidence>
<dbReference type="Proteomes" id="UP000447434">
    <property type="component" value="Chromosome 7"/>
</dbReference>
<reference evidence="3" key="1">
    <citation type="journal article" date="2020" name="Nat. Commun.">
        <title>Genome sequence of the cluster root forming white lupin.</title>
        <authorList>
            <person name="Hufnagel B."/>
            <person name="Marques A."/>
            <person name="Soriano A."/>
            <person name="Marques L."/>
            <person name="Divol F."/>
            <person name="Doumas P."/>
            <person name="Sallet E."/>
            <person name="Mancinotti D."/>
            <person name="Carrere S."/>
            <person name="Marande W."/>
            <person name="Arribat S."/>
            <person name="Keller J."/>
            <person name="Huneau C."/>
            <person name="Blein T."/>
            <person name="Aime D."/>
            <person name="Laguerre M."/>
            <person name="Taylor J."/>
            <person name="Schubert V."/>
            <person name="Nelson M."/>
            <person name="Geu-Flores F."/>
            <person name="Crespi M."/>
            <person name="Gallardo-Guerrero K."/>
            <person name="Delaux P.-M."/>
            <person name="Salse J."/>
            <person name="Berges H."/>
            <person name="Guyot R."/>
            <person name="Gouzy J."/>
            <person name="Peret B."/>
        </authorList>
    </citation>
    <scope>NUCLEOTIDE SEQUENCE [LARGE SCALE GENOMIC DNA]</scope>
    <source>
        <strain evidence="3">cv. Amiga</strain>
    </source>
</reference>
<proteinExistence type="predicted"/>
<keyword evidence="3" id="KW-1185">Reference proteome</keyword>
<accession>A0A6A4QB13</accession>
<sequence length="95" mass="10906">MQLLSFWFGSLFGSTWLISVNISWLILGHFNEILPTSEVRGGNFILSRATKLSKVVYSCSLMNLGVVDNIFTWFRRDQGNRNISKHFDRALSDFS</sequence>
<dbReference type="AlphaFoldDB" id="A0A6A4QB13"/>
<keyword evidence="1" id="KW-1133">Transmembrane helix</keyword>
<keyword evidence="1" id="KW-0472">Membrane</keyword>
<feature type="transmembrane region" description="Helical" evidence="1">
    <location>
        <begin position="6"/>
        <end position="27"/>
    </location>
</feature>
<evidence type="ECO:0000256" key="1">
    <source>
        <dbReference type="SAM" id="Phobius"/>
    </source>
</evidence>